<protein>
    <submittedName>
        <fullName evidence="1">TerD family protein</fullName>
    </submittedName>
</protein>
<sequence length="708" mass="79619">MKNSILLRRKNKLILTSGHSVLPDTYLATALKNIENLGYTFSEELIEAVRTMSEADFINFYKGLVQDLKEMVGAHRTFQPMYPNFPSQVMEIENVDLYLNAIIHYCSAFVHDVSGLSFQNEGLPIYKVEERFPLIEEPDVKVIGLAAEEEFLEIIRQLIAAKTSISVVDKGDVAWTIENITNVSLILPDEIPLKENIGFVVSQLLKNEKADAAVISRYFKTATDVLRLAAALSDGDVSLAGSTRFKNFKRPERRLLLSLLEGCGNLTEDMIRHKEMWKRLGERLHPAEYKSRYKNVNRAFDIIRNNIPFTTFGGRVEGALLDRDLATAVSLLKTRPGEFARRLDHLLRISEDVVPVINEFGAVVNAVATPVLLQVLAHFKQRGKPTDIRVFFPKGNVQKAVAINNELNVLEESVCEQITALIEAALISRFAQLPGLGKIVLDKELRNYLVPFSQRSASKALRTLVRGSKLDMPIGDTIRFFLWWKEGMIKGVPTGRVDIDLSAVIFDENWQYLEHISYTNLRSAKYNAVHSGDITSAPNGACEFIDLDIPSVLANGGRYVVMDIISYTEHAFCDMPECYAGWMSRKQPNLGEIFEPKTVVDKIDVAADTTFCIPVILDLAERKVIWTDLALRSHPEYYNNIEGNLTGIAATGKAMTSLVKPNLYQLFELHARARGELVIEKEEADTIFSVKEGITPFDIEKIIAEYLI</sequence>
<organism evidence="1 2">
    <name type="scientific">Neobacillus novalis</name>
    <dbReference type="NCBI Taxonomy" id="220687"/>
    <lineage>
        <taxon>Bacteria</taxon>
        <taxon>Bacillati</taxon>
        <taxon>Bacillota</taxon>
        <taxon>Bacilli</taxon>
        <taxon>Bacillales</taxon>
        <taxon>Bacillaceae</taxon>
        <taxon>Neobacillus</taxon>
    </lineage>
</organism>
<accession>A0AA95SAP3</accession>
<dbReference type="EMBL" id="CP126114">
    <property type="protein sequence ID" value="WHY88350.1"/>
    <property type="molecule type" value="Genomic_DNA"/>
</dbReference>
<gene>
    <name evidence="1" type="ORF">QNH39_11150</name>
</gene>
<dbReference type="InterPro" id="IPR051324">
    <property type="entry name" value="Stress/Tellurium_Resist"/>
</dbReference>
<dbReference type="Proteomes" id="UP001178288">
    <property type="component" value="Chromosome"/>
</dbReference>
<dbReference type="RefSeq" id="WP_066086054.1">
    <property type="nucleotide sequence ID" value="NZ_CP126114.1"/>
</dbReference>
<name>A0AA95SAP3_9BACI</name>
<dbReference type="InterPro" id="IPR003325">
    <property type="entry name" value="TerD"/>
</dbReference>
<dbReference type="Gene3D" id="2.60.60.30">
    <property type="entry name" value="sav2460 like domains"/>
    <property type="match status" value="1"/>
</dbReference>
<dbReference type="KEGG" id="nnv:QNH39_11150"/>
<proteinExistence type="predicted"/>
<dbReference type="CDD" id="cd06974">
    <property type="entry name" value="TerD_like"/>
    <property type="match status" value="1"/>
</dbReference>
<dbReference type="PANTHER" id="PTHR32097:SF18">
    <property type="entry name" value="RING-TYPE DOMAIN-CONTAINING PROTEIN"/>
    <property type="match status" value="1"/>
</dbReference>
<evidence type="ECO:0000313" key="1">
    <source>
        <dbReference type="EMBL" id="WHY88350.1"/>
    </source>
</evidence>
<keyword evidence="2" id="KW-1185">Reference proteome</keyword>
<evidence type="ECO:0000313" key="2">
    <source>
        <dbReference type="Proteomes" id="UP001178288"/>
    </source>
</evidence>
<dbReference type="AlphaFoldDB" id="A0AA95SAP3"/>
<dbReference type="PANTHER" id="PTHR32097">
    <property type="entry name" value="CAMP-BINDING PROTEIN 1-RELATED"/>
    <property type="match status" value="1"/>
</dbReference>
<reference evidence="1" key="1">
    <citation type="submission" date="2023-05" db="EMBL/GenBank/DDBJ databases">
        <title>Comparative genomics of Bacillaceae isolates and their secondary metabolite potential.</title>
        <authorList>
            <person name="Song L."/>
            <person name="Nielsen L.J."/>
            <person name="Mohite O."/>
            <person name="Xu X."/>
            <person name="Weber T."/>
            <person name="Kovacs A.T."/>
        </authorList>
    </citation>
    <scope>NUCLEOTIDE SEQUENCE</scope>
    <source>
        <strain evidence="1">XLM17</strain>
    </source>
</reference>